<organism evidence="7 8">
    <name type="scientific">Methylobacterium oryzae CBMB20</name>
    <dbReference type="NCBI Taxonomy" id="693986"/>
    <lineage>
        <taxon>Bacteria</taxon>
        <taxon>Pseudomonadati</taxon>
        <taxon>Pseudomonadota</taxon>
        <taxon>Alphaproteobacteria</taxon>
        <taxon>Hyphomicrobiales</taxon>
        <taxon>Methylobacteriaceae</taxon>
        <taxon>Methylobacterium</taxon>
    </lineage>
</organism>
<proteinExistence type="predicted"/>
<dbReference type="GO" id="GO:0016020">
    <property type="term" value="C:membrane"/>
    <property type="evidence" value="ECO:0007669"/>
    <property type="project" value="UniProtKB-SubCell"/>
</dbReference>
<reference evidence="7 8" key="1">
    <citation type="journal article" date="2014" name="PLoS ONE">
        <title>Genome Information of Methylobacterium oryzae, a Plant-Probiotic Methylotroph in the Phyllosphere.</title>
        <authorList>
            <person name="Kwak M.J."/>
            <person name="Jeong H."/>
            <person name="Madhaiyan M."/>
            <person name="Lee Y."/>
            <person name="Sa T.M."/>
            <person name="Oh T.K."/>
            <person name="Kim J.F."/>
        </authorList>
    </citation>
    <scope>NUCLEOTIDE SEQUENCE [LARGE SCALE GENOMIC DNA]</scope>
    <source>
        <strain evidence="7 8">CBMB20</strain>
    </source>
</reference>
<dbReference type="EMBL" id="CP003811">
    <property type="protein sequence ID" value="AIQ93769.1"/>
    <property type="molecule type" value="Genomic_DNA"/>
</dbReference>
<keyword evidence="4" id="KW-0809">Transit peptide</keyword>
<comment type="subcellular location">
    <subcellularLocation>
        <location evidence="1">Membrane</location>
    </subcellularLocation>
</comment>
<accession>A0A089QGN8</accession>
<evidence type="ECO:0000256" key="5">
    <source>
        <dbReference type="ARBA" id="ARBA00022982"/>
    </source>
</evidence>
<name>A0A089QGN8_9HYPH</name>
<dbReference type="Proteomes" id="UP000029492">
    <property type="component" value="Chromosome"/>
</dbReference>
<evidence type="ECO:0000256" key="6">
    <source>
        <dbReference type="ARBA" id="ARBA00023136"/>
    </source>
</evidence>
<dbReference type="HOGENOM" id="CLU_077196_4_1_5"/>
<evidence type="ECO:0000256" key="4">
    <source>
        <dbReference type="ARBA" id="ARBA00022946"/>
    </source>
</evidence>
<evidence type="ECO:0000256" key="3">
    <source>
        <dbReference type="ARBA" id="ARBA00022660"/>
    </source>
</evidence>
<keyword evidence="2" id="KW-0813">Transport</keyword>
<sequence length="103" mass="11876">MPSARIFRPSRDATQSGLARTKQWVLEFDQTSPREIDPLMGWNGSSDMLQQVRLEFDTEAEAVAYAKREGIAFRVEQPAKVVRRKGLSYSDNFKFNRTAPWTH</sequence>
<evidence type="ECO:0000313" key="8">
    <source>
        <dbReference type="Proteomes" id="UP000029492"/>
    </source>
</evidence>
<keyword evidence="8" id="KW-1185">Reference proteome</keyword>
<gene>
    <name evidence="7" type="ORF">MOC_6014</name>
</gene>
<dbReference type="STRING" id="693986.MOC_6014"/>
<evidence type="ECO:0000256" key="1">
    <source>
        <dbReference type="ARBA" id="ARBA00004370"/>
    </source>
</evidence>
<dbReference type="Gene3D" id="3.30.160.190">
    <property type="entry name" value="atu1810 like domain"/>
    <property type="match status" value="1"/>
</dbReference>
<dbReference type="InterPro" id="IPR038532">
    <property type="entry name" value="NDUFS4-like_sf"/>
</dbReference>
<keyword evidence="3" id="KW-0679">Respiratory chain</keyword>
<keyword evidence="6" id="KW-0472">Membrane</keyword>
<evidence type="ECO:0000313" key="7">
    <source>
        <dbReference type="EMBL" id="AIQ93769.1"/>
    </source>
</evidence>
<dbReference type="KEGG" id="mor:MOC_6014"/>
<keyword evidence="5" id="KW-0249">Electron transport</keyword>
<dbReference type="InterPro" id="IPR006885">
    <property type="entry name" value="NADH_UbQ_FeS_4_mit-like"/>
</dbReference>
<dbReference type="AlphaFoldDB" id="A0A089QGN8"/>
<protein>
    <submittedName>
        <fullName evidence="7">ETC complex I subunit region</fullName>
    </submittedName>
</protein>
<evidence type="ECO:0000256" key="2">
    <source>
        <dbReference type="ARBA" id="ARBA00022448"/>
    </source>
</evidence>
<dbReference type="PANTHER" id="PTHR12219:SF8">
    <property type="entry name" value="NADH DEHYDROGENASE [UBIQUINONE] IRON-SULFUR PROTEIN 4, MITOCHONDRIAL"/>
    <property type="match status" value="1"/>
</dbReference>
<dbReference type="PANTHER" id="PTHR12219">
    <property type="entry name" value="NADH-UBIQUINONE OXIDOREDUCTASE"/>
    <property type="match status" value="1"/>
</dbReference>
<dbReference type="GO" id="GO:0022900">
    <property type="term" value="P:electron transport chain"/>
    <property type="evidence" value="ECO:0007669"/>
    <property type="project" value="InterPro"/>
</dbReference>
<dbReference type="RefSeq" id="WP_043761734.1">
    <property type="nucleotide sequence ID" value="NZ_CP003811.1"/>
</dbReference>
<dbReference type="Pfam" id="PF04800">
    <property type="entry name" value="NDUS4"/>
    <property type="match status" value="1"/>
</dbReference>
<dbReference type="eggNOG" id="ENOG5032RJS">
    <property type="taxonomic scope" value="Bacteria"/>
</dbReference>